<dbReference type="PANTHER" id="PTHR16062:SF21">
    <property type="entry name" value="CHROMATIN STRUCTURE-REMODELING COMPLEX SUBUNIT RSC1-RELATED"/>
    <property type="match status" value="1"/>
</dbReference>
<dbReference type="GO" id="GO:0006338">
    <property type="term" value="P:chromatin remodeling"/>
    <property type="evidence" value="ECO:0007669"/>
    <property type="project" value="InterPro"/>
</dbReference>
<feature type="compositionally biased region" description="Acidic residues" evidence="9">
    <location>
        <begin position="57"/>
        <end position="72"/>
    </location>
</feature>
<dbReference type="PROSITE" id="PS00633">
    <property type="entry name" value="BROMODOMAIN_1"/>
    <property type="match status" value="1"/>
</dbReference>
<feature type="region of interest" description="Disordered" evidence="9">
    <location>
        <begin position="1"/>
        <end position="73"/>
    </location>
</feature>
<feature type="compositionally biased region" description="Basic and acidic residues" evidence="9">
    <location>
        <begin position="575"/>
        <end position="585"/>
    </location>
</feature>
<dbReference type="SUPFAM" id="SSF47370">
    <property type="entry name" value="Bromodomain"/>
    <property type="match status" value="2"/>
</dbReference>
<feature type="region of interest" description="Disordered" evidence="9">
    <location>
        <begin position="660"/>
        <end position="685"/>
    </location>
</feature>
<dbReference type="CDD" id="cd04369">
    <property type="entry name" value="Bromodomain"/>
    <property type="match status" value="1"/>
</dbReference>
<evidence type="ECO:0000256" key="1">
    <source>
        <dbReference type="ARBA" id="ARBA00004123"/>
    </source>
</evidence>
<dbReference type="Pfam" id="PF01426">
    <property type="entry name" value="BAH"/>
    <property type="match status" value="1"/>
</dbReference>
<comment type="subcellular location">
    <subcellularLocation>
        <location evidence="1">Nucleus</location>
    </subcellularLocation>
</comment>
<evidence type="ECO:0000313" key="13">
    <source>
        <dbReference type="Proteomes" id="UP000076580"/>
    </source>
</evidence>
<dbReference type="GO" id="GO:0003682">
    <property type="term" value="F:chromatin binding"/>
    <property type="evidence" value="ECO:0007669"/>
    <property type="project" value="InterPro"/>
</dbReference>
<evidence type="ECO:0000256" key="2">
    <source>
        <dbReference type="ARBA" id="ARBA00022737"/>
    </source>
</evidence>
<reference evidence="12 13" key="1">
    <citation type="journal article" date="2016" name="Sci. Rep.">
        <title>Insights into Adaptations to a Near-Obligate Nematode Endoparasitic Lifestyle from the Finished Genome of Drechmeria coniospora.</title>
        <authorList>
            <person name="Zhang L."/>
            <person name="Zhou Z."/>
            <person name="Guo Q."/>
            <person name="Fokkens L."/>
            <person name="Miskei M."/>
            <person name="Pocsi I."/>
            <person name="Zhang W."/>
            <person name="Chen M."/>
            <person name="Wang L."/>
            <person name="Sun Y."/>
            <person name="Donzelli B.G."/>
            <person name="Gibson D.M."/>
            <person name="Nelson D.R."/>
            <person name="Luo J.G."/>
            <person name="Rep M."/>
            <person name="Liu H."/>
            <person name="Yang S."/>
            <person name="Wang J."/>
            <person name="Krasnoff S.B."/>
            <person name="Xu Y."/>
            <person name="Molnar I."/>
            <person name="Lin M."/>
        </authorList>
    </citation>
    <scope>NUCLEOTIDE SEQUENCE [LARGE SCALE GENOMIC DNA]</scope>
    <source>
        <strain evidence="12 13">ARSEF 6962</strain>
    </source>
</reference>
<keyword evidence="3" id="KW-0156">Chromatin regulator</keyword>
<dbReference type="PROSITE" id="PS51038">
    <property type="entry name" value="BAH"/>
    <property type="match status" value="1"/>
</dbReference>
<comment type="caution">
    <text evidence="12">The sequence shown here is derived from an EMBL/GenBank/DDBJ whole genome shotgun (WGS) entry which is preliminary data.</text>
</comment>
<feature type="domain" description="Bromo" evidence="10">
    <location>
        <begin position="308"/>
        <end position="378"/>
    </location>
</feature>
<dbReference type="AlphaFoldDB" id="A0A151GY83"/>
<dbReference type="InterPro" id="IPR018359">
    <property type="entry name" value="Bromodomain_CS"/>
</dbReference>
<keyword evidence="13" id="KW-1185">Reference proteome</keyword>
<dbReference type="CDD" id="cd05522">
    <property type="entry name" value="Bromo_Rsc1_2_II"/>
    <property type="match status" value="1"/>
</dbReference>
<feature type="compositionally biased region" description="Low complexity" evidence="9">
    <location>
        <begin position="201"/>
        <end position="211"/>
    </location>
</feature>
<proteinExistence type="predicted"/>
<dbReference type="SMART" id="SM00297">
    <property type="entry name" value="BROMO"/>
    <property type="match status" value="2"/>
</dbReference>
<dbReference type="PROSITE" id="PS50014">
    <property type="entry name" value="BROMODOMAIN_2"/>
    <property type="match status" value="2"/>
</dbReference>
<evidence type="ECO:0000256" key="9">
    <source>
        <dbReference type="SAM" id="MobiDB-lite"/>
    </source>
</evidence>
<feature type="compositionally biased region" description="Basic and acidic residues" evidence="9">
    <location>
        <begin position="19"/>
        <end position="30"/>
    </location>
</feature>
<evidence type="ECO:0000259" key="10">
    <source>
        <dbReference type="PROSITE" id="PS50014"/>
    </source>
</evidence>
<feature type="compositionally biased region" description="Pro residues" evidence="9">
    <location>
        <begin position="611"/>
        <end position="626"/>
    </location>
</feature>
<dbReference type="InterPro" id="IPR043151">
    <property type="entry name" value="BAH_sf"/>
</dbReference>
<organism evidence="12 13">
    <name type="scientific">Drechmeria coniospora</name>
    <name type="common">Nematophagous fungus</name>
    <name type="synonym">Meria coniospora</name>
    <dbReference type="NCBI Taxonomy" id="98403"/>
    <lineage>
        <taxon>Eukaryota</taxon>
        <taxon>Fungi</taxon>
        <taxon>Dikarya</taxon>
        <taxon>Ascomycota</taxon>
        <taxon>Pezizomycotina</taxon>
        <taxon>Sordariomycetes</taxon>
        <taxon>Hypocreomycetidae</taxon>
        <taxon>Hypocreales</taxon>
        <taxon>Ophiocordycipitaceae</taxon>
        <taxon>Drechmeria</taxon>
    </lineage>
</organism>
<keyword evidence="4" id="KW-0805">Transcription regulation</keyword>
<dbReference type="Gene3D" id="2.30.30.490">
    <property type="match status" value="1"/>
</dbReference>
<keyword evidence="2" id="KW-0677">Repeat</keyword>
<evidence type="ECO:0000256" key="6">
    <source>
        <dbReference type="ARBA" id="ARBA00023163"/>
    </source>
</evidence>
<feature type="region of interest" description="Disordered" evidence="9">
    <location>
        <begin position="572"/>
        <end position="646"/>
    </location>
</feature>
<keyword evidence="6" id="KW-0804">Transcription</keyword>
<feature type="region of interest" description="Disordered" evidence="9">
    <location>
        <begin position="190"/>
        <end position="284"/>
    </location>
</feature>
<dbReference type="InParanoid" id="A0A151GY83"/>
<dbReference type="GeneID" id="63715791"/>
<protein>
    <submittedName>
        <fullName evidence="12">RSC complex subunit RSC1</fullName>
    </submittedName>
</protein>
<dbReference type="FunFam" id="2.30.30.490:FF:000015">
    <property type="entry name" value="Chromatin structure-remodeling complex subunit RSC1"/>
    <property type="match status" value="1"/>
</dbReference>
<feature type="domain" description="BAH" evidence="11">
    <location>
        <begin position="420"/>
        <end position="539"/>
    </location>
</feature>
<sequence length="940" mass="106074">MSASPPAAMERPNVTEDASSDHDVDMKDASEPAGPDNDQSPDRKEAQKDEPQQPASDAEEEEEDGDDEDEDSPGMFQIIQKMTTYLCTVESEGEELAAGFQRIPNRRVLPDYFEVIAEPVAFSTIRGKLQRKLYTSVSEFVKDVAQICHNAQVYNRPSAPIFSAAVRLRDIFQEELRKLVGKGHISEADAKLPDLGELPPVEESSSRGSEVGDAEDDEDDDEEDEDDDDDESSDDDDDDDDDDDKGGGRRRRRRERNRDRSFSVRRDRDDDKDDDGHKKRGRPPMVLTPMEARISSILKGLRKPRNTNGGLLILPFERLPDKSLVPDYYQTITQPIALDNIKKKAKRKKYRTVDDVMADVELMFENAKLYNEDDSEVHQAAVELQREARELAEMEKAKPDDDFRDEDGKLPLGEIEHNGRVWRVGDWVHIRNPNDLAKPIVAQIFRTWQDRAGQKWINACWYYRPEQTVHRHEKHFFEREVVKTGQYRDHQIGEVLDCCFVMFVTRFNRGRPRAFPPDKDVYVCESRYNEDNFRFNKIKTWASCVPDEVRERDYEMDLFDSPRRMRKVPSPIKHLLREDAKETDPLPKPTWGSPNAPPIVGAVHRLRPGPNESPPPQATPPRPMPAAGPDAPLDSLPRSSMSAATREFADHSARMAQPHFQGPGPSPAPGHYGNVQPAPHFLPGTPAPMGSHPLMHQTPVPIPHQAHHIMPAAQMPMRPVQYQPHQQAGFPQNYAPAYMPSPVMPAHAPPPMNNPLPGNYTPGNVPHMPRGASTMTPAAGGSAPHANVYNPPRPPEVYILPDNVHELLPPELCRSFQRDGAGRILFFTAPPLERPRGGLSPRGAALGHSIRYLSGRDDWRSERLRKRKARDEARAHEASAKRVALDEHPTSTRADAVMLQAAGAIGRWFQRLEEEVDEWRTDAGLDGWSIAADEGTVRRM</sequence>
<dbReference type="SMART" id="SM00439">
    <property type="entry name" value="BAH"/>
    <property type="match status" value="1"/>
</dbReference>
<dbReference type="InterPro" id="IPR037382">
    <property type="entry name" value="Rsc/polybromo"/>
</dbReference>
<dbReference type="Proteomes" id="UP000076580">
    <property type="component" value="Chromosome 01"/>
</dbReference>
<accession>A0A151GY83</accession>
<dbReference type="CDD" id="cd04717">
    <property type="entry name" value="BAH_polybromo"/>
    <property type="match status" value="1"/>
</dbReference>
<dbReference type="Pfam" id="PF00439">
    <property type="entry name" value="Bromodomain"/>
    <property type="match status" value="2"/>
</dbReference>
<dbReference type="PRINTS" id="PR00503">
    <property type="entry name" value="BROMODOMAIN"/>
</dbReference>
<dbReference type="InterPro" id="IPR001025">
    <property type="entry name" value="BAH_dom"/>
</dbReference>
<feature type="domain" description="Bromo" evidence="10">
    <location>
        <begin position="92"/>
        <end position="162"/>
    </location>
</feature>
<feature type="compositionally biased region" description="Basic and acidic residues" evidence="9">
    <location>
        <begin position="40"/>
        <end position="51"/>
    </location>
</feature>
<keyword evidence="5 8" id="KW-0103">Bromodomain</keyword>
<evidence type="ECO:0000256" key="7">
    <source>
        <dbReference type="ARBA" id="ARBA00023242"/>
    </source>
</evidence>
<dbReference type="PANTHER" id="PTHR16062">
    <property type="entry name" value="SWI/SNF-RELATED"/>
    <property type="match status" value="1"/>
</dbReference>
<dbReference type="GO" id="GO:0006368">
    <property type="term" value="P:transcription elongation by RNA polymerase II"/>
    <property type="evidence" value="ECO:0007669"/>
    <property type="project" value="TreeGrafter"/>
</dbReference>
<dbReference type="GO" id="GO:0016586">
    <property type="term" value="C:RSC-type complex"/>
    <property type="evidence" value="ECO:0007669"/>
    <property type="project" value="InterPro"/>
</dbReference>
<evidence type="ECO:0000259" key="11">
    <source>
        <dbReference type="PROSITE" id="PS51038"/>
    </source>
</evidence>
<dbReference type="Gene3D" id="1.20.920.10">
    <property type="entry name" value="Bromodomain-like"/>
    <property type="match status" value="2"/>
</dbReference>
<gene>
    <name evidence="12" type="ORF">DCS_03148</name>
</gene>
<feature type="compositionally biased region" description="Basic and acidic residues" evidence="9">
    <location>
        <begin position="256"/>
        <end position="277"/>
    </location>
</feature>
<dbReference type="InterPro" id="IPR001487">
    <property type="entry name" value="Bromodomain"/>
</dbReference>
<evidence type="ECO:0000313" key="12">
    <source>
        <dbReference type="EMBL" id="KYK62003.1"/>
    </source>
</evidence>
<evidence type="ECO:0000256" key="3">
    <source>
        <dbReference type="ARBA" id="ARBA00022853"/>
    </source>
</evidence>
<evidence type="ECO:0000256" key="4">
    <source>
        <dbReference type="ARBA" id="ARBA00023015"/>
    </source>
</evidence>
<dbReference type="RefSeq" id="XP_040661355.1">
    <property type="nucleotide sequence ID" value="XM_040800472.1"/>
</dbReference>
<dbReference type="EMBL" id="LAYC01000001">
    <property type="protein sequence ID" value="KYK62003.1"/>
    <property type="molecule type" value="Genomic_DNA"/>
</dbReference>
<evidence type="ECO:0000256" key="8">
    <source>
        <dbReference type="PROSITE-ProRule" id="PRU00035"/>
    </source>
</evidence>
<dbReference type="InterPro" id="IPR036427">
    <property type="entry name" value="Bromodomain-like_sf"/>
</dbReference>
<name>A0A151GY83_DRECN</name>
<dbReference type="FunFam" id="1.20.920.10:FF:000048">
    <property type="entry name" value="RSC complex subunit (RSC1), putative"/>
    <property type="match status" value="1"/>
</dbReference>
<evidence type="ECO:0000256" key="5">
    <source>
        <dbReference type="ARBA" id="ARBA00023117"/>
    </source>
</evidence>
<dbReference type="FunCoup" id="A0A151GY83">
    <property type="interactions" value="261"/>
</dbReference>
<feature type="compositionally biased region" description="Acidic residues" evidence="9">
    <location>
        <begin position="212"/>
        <end position="244"/>
    </location>
</feature>
<dbReference type="STRING" id="98403.A0A151GY83"/>
<keyword evidence="7" id="KW-0539">Nucleus</keyword>
<dbReference type="InterPro" id="IPR048047">
    <property type="entry name" value="RSC1/2_bromodom"/>
</dbReference>